<proteinExistence type="predicted"/>
<sequence length="365" mass="41036">MGSIRAGGRQCPAELECQTPLPATVDEITLEWIQDKLNPHIKSCTPRDTIVGTATKVILDLEYDDDIEHTDHLPASICVKGGFTADLHSWGTRKAYVREADFFARLAHELDMILPEAYFAATNTTQGQGIVVLQDLAANKCVFGEVTEPYTVTQVKSGLEQLARLHGTTWALKSPETAWLETADVLRDVMKVLLTDRVWYGYLTGENALPEFPEHMKDLQRMKRAFQALWDLSGPQCAIHGDPHVGNTFKTPRGDVAFLDFQNVQMGASMHDVAYFLTGSLDIEERRQSERRLLASYLKALHSAGGPCLTIDDVWDDYRCHQLHGFLWAFTPPEMQTRERVRAVSLRHFAAVADHSTLELLESKR</sequence>
<evidence type="ECO:0000313" key="2">
    <source>
        <dbReference type="EMBL" id="OAL27834.1"/>
    </source>
</evidence>
<dbReference type="SUPFAM" id="SSF56112">
    <property type="entry name" value="Protein kinase-like (PK-like)"/>
    <property type="match status" value="1"/>
</dbReference>
<dbReference type="Gene3D" id="3.90.1200.10">
    <property type="match status" value="1"/>
</dbReference>
<dbReference type="InterPro" id="IPR004119">
    <property type="entry name" value="EcKL"/>
</dbReference>
<protein>
    <recommendedName>
        <fullName evidence="1">CHK kinase-like domain-containing protein</fullName>
    </recommendedName>
</protein>
<dbReference type="Proteomes" id="UP000185904">
    <property type="component" value="Unassembled WGS sequence"/>
</dbReference>
<dbReference type="AlphaFoldDB" id="A0A178CEQ9"/>
<dbReference type="SMART" id="SM00587">
    <property type="entry name" value="CHK"/>
    <property type="match status" value="1"/>
</dbReference>
<reference evidence="2 3" key="1">
    <citation type="submission" date="2016-03" db="EMBL/GenBank/DDBJ databases">
        <title>The draft genome sequence of Fonsecaea nubica causative agent of cutaneous subcutaneous infection in human host.</title>
        <authorList>
            <person name="Costa F."/>
            <person name="Sybren D.H."/>
            <person name="Raittz R.T."/>
            <person name="Weiss V.A."/>
            <person name="Leao A.C."/>
            <person name="Gomes R."/>
            <person name="De Souza E.M."/>
            <person name="Pedrosa F.O."/>
            <person name="Steffens M.B."/>
            <person name="Bombassaro A."/>
            <person name="Tadra-Sfeir M.Z."/>
            <person name="Moreno L.F."/>
            <person name="Najafzadeh M.J."/>
            <person name="Felipe M.S."/>
            <person name="Teixeira M."/>
            <person name="Sun J."/>
            <person name="Xi L."/>
            <person name="Castro M.A."/>
            <person name="Vicente V.A."/>
        </authorList>
    </citation>
    <scope>NUCLEOTIDE SEQUENCE [LARGE SCALE GENOMIC DNA]</scope>
    <source>
        <strain evidence="2 3">CBS 269.64</strain>
    </source>
</reference>
<feature type="domain" description="CHK kinase-like" evidence="1">
    <location>
        <begin position="131"/>
        <end position="307"/>
    </location>
</feature>
<comment type="caution">
    <text evidence="2">The sequence shown here is derived from an EMBL/GenBank/DDBJ whole genome shotgun (WGS) entry which is preliminary data.</text>
</comment>
<name>A0A178CEQ9_9EURO</name>
<dbReference type="EMBL" id="LVCJ01000092">
    <property type="protein sequence ID" value="OAL27834.1"/>
    <property type="molecule type" value="Genomic_DNA"/>
</dbReference>
<organism evidence="2 3">
    <name type="scientific">Fonsecaea nubica</name>
    <dbReference type="NCBI Taxonomy" id="856822"/>
    <lineage>
        <taxon>Eukaryota</taxon>
        <taxon>Fungi</taxon>
        <taxon>Dikarya</taxon>
        <taxon>Ascomycota</taxon>
        <taxon>Pezizomycotina</taxon>
        <taxon>Eurotiomycetes</taxon>
        <taxon>Chaetothyriomycetidae</taxon>
        <taxon>Chaetothyriales</taxon>
        <taxon>Herpotrichiellaceae</taxon>
        <taxon>Fonsecaea</taxon>
    </lineage>
</organism>
<evidence type="ECO:0000259" key="1">
    <source>
        <dbReference type="SMART" id="SM00587"/>
    </source>
</evidence>
<evidence type="ECO:0000313" key="3">
    <source>
        <dbReference type="Proteomes" id="UP000185904"/>
    </source>
</evidence>
<dbReference type="Pfam" id="PF02958">
    <property type="entry name" value="EcKL"/>
    <property type="match status" value="1"/>
</dbReference>
<dbReference type="RefSeq" id="XP_022496101.1">
    <property type="nucleotide sequence ID" value="XM_022647956.1"/>
</dbReference>
<accession>A0A178CEQ9</accession>
<dbReference type="PANTHER" id="PTHR11012">
    <property type="entry name" value="PROTEIN KINASE-LIKE DOMAIN-CONTAINING"/>
    <property type="match status" value="1"/>
</dbReference>
<dbReference type="GeneID" id="34593084"/>
<dbReference type="PANTHER" id="PTHR11012:SF30">
    <property type="entry name" value="PROTEIN KINASE-LIKE DOMAIN-CONTAINING"/>
    <property type="match status" value="1"/>
</dbReference>
<gene>
    <name evidence="2" type="ORF">AYO20_09687</name>
</gene>
<keyword evidence="3" id="KW-1185">Reference proteome</keyword>
<dbReference type="OrthoDB" id="191037at2759"/>
<dbReference type="InterPro" id="IPR011009">
    <property type="entry name" value="Kinase-like_dom_sf"/>
</dbReference>
<dbReference type="InterPro" id="IPR015897">
    <property type="entry name" value="CHK_kinase-like"/>
</dbReference>